<dbReference type="Proteomes" id="UP000823561">
    <property type="component" value="Chromosome 8"/>
</dbReference>
<evidence type="ECO:0000313" key="8">
    <source>
        <dbReference type="Proteomes" id="UP000823561"/>
    </source>
</evidence>
<dbReference type="GO" id="GO:0016071">
    <property type="term" value="P:mRNA metabolic process"/>
    <property type="evidence" value="ECO:0007669"/>
    <property type="project" value="UniProtKB-ARBA"/>
</dbReference>
<dbReference type="InterPro" id="IPR026780">
    <property type="entry name" value="PNRC1/2"/>
</dbReference>
<feature type="compositionally biased region" description="Basic and acidic residues" evidence="6">
    <location>
        <begin position="1"/>
        <end position="12"/>
    </location>
</feature>
<evidence type="ECO:0008006" key="9">
    <source>
        <dbReference type="Google" id="ProtNLM"/>
    </source>
</evidence>
<keyword evidence="2" id="KW-0805">Transcription regulation</keyword>
<keyword evidence="4" id="KW-0804">Transcription</keyword>
<evidence type="ECO:0000256" key="6">
    <source>
        <dbReference type="SAM" id="MobiDB-lite"/>
    </source>
</evidence>
<evidence type="ECO:0000313" key="7">
    <source>
        <dbReference type="EMBL" id="KAG5276548.1"/>
    </source>
</evidence>
<dbReference type="PANTHER" id="PTHR15405">
    <property type="entry name" value="PROLINE-RICH NUCLEAR RECEPTOR COACTIVATOR"/>
    <property type="match status" value="1"/>
</dbReference>
<name>A0AAV6GMX3_9TELE</name>
<dbReference type="GO" id="GO:0005634">
    <property type="term" value="C:nucleus"/>
    <property type="evidence" value="ECO:0007669"/>
    <property type="project" value="UniProtKB-SubCell"/>
</dbReference>
<keyword evidence="5" id="KW-0539">Nucleus</keyword>
<feature type="region of interest" description="Disordered" evidence="6">
    <location>
        <begin position="1"/>
        <end position="69"/>
    </location>
</feature>
<evidence type="ECO:0000256" key="2">
    <source>
        <dbReference type="ARBA" id="ARBA00023015"/>
    </source>
</evidence>
<dbReference type="EMBL" id="JADWDJ010000008">
    <property type="protein sequence ID" value="KAG5276548.1"/>
    <property type="molecule type" value="Genomic_DNA"/>
</dbReference>
<proteinExistence type="predicted"/>
<reference evidence="7" key="1">
    <citation type="submission" date="2020-10" db="EMBL/GenBank/DDBJ databases">
        <title>Chromosome-scale genome assembly of the Allis shad, Alosa alosa.</title>
        <authorList>
            <person name="Margot Z."/>
            <person name="Christophe K."/>
            <person name="Cabau C."/>
            <person name="Louis A."/>
            <person name="Berthelot C."/>
            <person name="Parey E."/>
            <person name="Roest Crollius H."/>
            <person name="Montfort J."/>
            <person name="Robinson-Rechavi M."/>
            <person name="Bucao C."/>
            <person name="Bouchez O."/>
            <person name="Gislard M."/>
            <person name="Lluch J."/>
            <person name="Milhes M."/>
            <person name="Lampietro C."/>
            <person name="Lopez Roques C."/>
            <person name="Donnadieu C."/>
            <person name="Braasch I."/>
            <person name="Desvignes T."/>
            <person name="Postlethwait J."/>
            <person name="Bobe J."/>
            <person name="Guiguen Y."/>
        </authorList>
    </citation>
    <scope>NUCLEOTIDE SEQUENCE</scope>
    <source>
        <strain evidence="7">M-15738</strain>
        <tissue evidence="7">Blood</tissue>
    </source>
</reference>
<comment type="subcellular location">
    <subcellularLocation>
        <location evidence="1">Nucleus</location>
    </subcellularLocation>
</comment>
<dbReference type="InterPro" id="IPR028322">
    <property type="entry name" value="PNRC-like_rgn"/>
</dbReference>
<feature type="compositionally biased region" description="Low complexity" evidence="6">
    <location>
        <begin position="16"/>
        <end position="30"/>
    </location>
</feature>
<evidence type="ECO:0000256" key="4">
    <source>
        <dbReference type="ARBA" id="ARBA00023163"/>
    </source>
</evidence>
<dbReference type="AlphaFoldDB" id="A0AAV6GMX3"/>
<protein>
    <recommendedName>
        <fullName evidence="9">Proline-rich nuclear receptor coactivator 1</fullName>
    </recommendedName>
</protein>
<feature type="compositionally biased region" description="Low complexity" evidence="6">
    <location>
        <begin position="54"/>
        <end position="68"/>
    </location>
</feature>
<feature type="compositionally biased region" description="Polar residues" evidence="6">
    <location>
        <begin position="151"/>
        <end position="166"/>
    </location>
</feature>
<feature type="region of interest" description="Disordered" evidence="6">
    <location>
        <begin position="228"/>
        <end position="248"/>
    </location>
</feature>
<evidence type="ECO:0000256" key="3">
    <source>
        <dbReference type="ARBA" id="ARBA00023159"/>
    </source>
</evidence>
<keyword evidence="8" id="KW-1185">Reference proteome</keyword>
<evidence type="ECO:0000256" key="1">
    <source>
        <dbReference type="ARBA" id="ARBA00004123"/>
    </source>
</evidence>
<feature type="compositionally biased region" description="Pro residues" evidence="6">
    <location>
        <begin position="234"/>
        <end position="244"/>
    </location>
</feature>
<dbReference type="Pfam" id="PF15365">
    <property type="entry name" value="PNRC"/>
    <property type="match status" value="1"/>
</dbReference>
<feature type="region of interest" description="Disordered" evidence="6">
    <location>
        <begin position="151"/>
        <end position="187"/>
    </location>
</feature>
<keyword evidence="3" id="KW-0010">Activator</keyword>
<feature type="compositionally biased region" description="Basic residues" evidence="6">
    <location>
        <begin position="36"/>
        <end position="50"/>
    </location>
</feature>
<evidence type="ECO:0000256" key="5">
    <source>
        <dbReference type="ARBA" id="ARBA00023242"/>
    </source>
</evidence>
<sequence length="277" mass="30367">MLGESLNHHTESNLDNVENNNSTTVTSHSTGANINKTRHALFKKGSRRVRSTASNYQNSIQRSQQQNQKHGLLRINNPVRRADINNNNAVMRPKSPVQLNAEAATNKSQAAVLSTHLLKVGSKKELLKSKTGRPERSSQLGNQTIYCPSKCEQTPPNVSNRGQRSRCSAAGKTSVKKSDNSCHQRPQSSCKEVKKPFSIADNISLVNLCQSEFVPEDSLKDGEKVYAGAKFSEPPSPSVLPKPPSHWVGENTPLCAGDGREQMTSHLKSLLKVPDKP</sequence>
<organism evidence="7 8">
    <name type="scientific">Alosa alosa</name>
    <name type="common">allis shad</name>
    <dbReference type="NCBI Taxonomy" id="278164"/>
    <lineage>
        <taxon>Eukaryota</taxon>
        <taxon>Metazoa</taxon>
        <taxon>Chordata</taxon>
        <taxon>Craniata</taxon>
        <taxon>Vertebrata</taxon>
        <taxon>Euteleostomi</taxon>
        <taxon>Actinopterygii</taxon>
        <taxon>Neopterygii</taxon>
        <taxon>Teleostei</taxon>
        <taxon>Clupei</taxon>
        <taxon>Clupeiformes</taxon>
        <taxon>Clupeoidei</taxon>
        <taxon>Clupeidae</taxon>
        <taxon>Alosa</taxon>
    </lineage>
</organism>
<comment type="caution">
    <text evidence="7">The sequence shown here is derived from an EMBL/GenBank/DDBJ whole genome shotgun (WGS) entry which is preliminary data.</text>
</comment>
<gene>
    <name evidence="7" type="ORF">AALO_G00106950</name>
</gene>
<accession>A0AAV6GMX3</accession>